<keyword evidence="2" id="KW-0547">Nucleotide-binding</keyword>
<dbReference type="EMBL" id="JABFED010000002">
    <property type="protein sequence ID" value="MBA1837043.1"/>
    <property type="molecule type" value="Genomic_DNA"/>
</dbReference>
<feature type="transmembrane region" description="Helical" evidence="4">
    <location>
        <begin position="659"/>
        <end position="682"/>
    </location>
</feature>
<keyword evidence="4" id="KW-1133">Transmembrane helix</keyword>
<dbReference type="Proteomes" id="UP000577408">
    <property type="component" value="Unassembled WGS sequence"/>
</dbReference>
<dbReference type="SUPFAM" id="SSF56300">
    <property type="entry name" value="Metallo-dependent phosphatases"/>
    <property type="match status" value="1"/>
</dbReference>
<feature type="region of interest" description="Disordered" evidence="3">
    <location>
        <begin position="338"/>
        <end position="358"/>
    </location>
</feature>
<dbReference type="PRINTS" id="PR01607">
    <property type="entry name" value="APYRASEFAMLY"/>
</dbReference>
<comment type="caution">
    <text evidence="7">The sequence shown here is derived from an EMBL/GenBank/DDBJ whole genome shotgun (WGS) entry which is preliminary data.</text>
</comment>
<feature type="domain" description="5'-Nucleotidase C-terminal" evidence="6">
    <location>
        <begin position="350"/>
        <end position="498"/>
    </location>
</feature>
<evidence type="ECO:0000313" key="7">
    <source>
        <dbReference type="EMBL" id="MBA1837043.1"/>
    </source>
</evidence>
<gene>
    <name evidence="7" type="ORF">HMA55_03845</name>
</gene>
<feature type="chain" id="PRO_5031607370" evidence="2">
    <location>
        <begin position="30"/>
        <end position="695"/>
    </location>
</feature>
<name>A0A7V8UTF3_9CORY</name>
<keyword evidence="4" id="KW-0812">Transmembrane</keyword>
<evidence type="ECO:0000256" key="3">
    <source>
        <dbReference type="SAM" id="MobiDB-lite"/>
    </source>
</evidence>
<dbReference type="InterPro" id="IPR008334">
    <property type="entry name" value="5'-Nucleotdase_C"/>
</dbReference>
<dbReference type="GO" id="GO:0008768">
    <property type="term" value="F:UDP-sugar diphosphatase activity"/>
    <property type="evidence" value="ECO:0007669"/>
    <property type="project" value="TreeGrafter"/>
</dbReference>
<dbReference type="Gene3D" id="3.90.780.10">
    <property type="entry name" value="5'-Nucleotidase, C-terminal domain"/>
    <property type="match status" value="1"/>
</dbReference>
<dbReference type="GO" id="GO:0000166">
    <property type="term" value="F:nucleotide binding"/>
    <property type="evidence" value="ECO:0007669"/>
    <property type="project" value="UniProtKB-KW"/>
</dbReference>
<sequence length="695" mass="73166">MFDIRRAGALIAATTTTTVVLTAAPFAAAAEADQVTIDVANITDFHGRLEENIQRDKETGEIKASRSELGAANIAGIINYIRSNNPNTIVTTSGDNQGGSAFVSAISDDKYTMDFVNAIGTDGTAVGNHEFDKGYQDLITRIVPGTNDKQLGANIFKSDGTREVKPYTIVERDGVKVALVGTTSNLTVSKSNPENVKGLNIADSALQVNEEAKKIKDNGEADVVIALIHDPAKEAADKLDAKYVDFAFGGDSHIKDMNIEAAVPYFQSYEYGKVVTDLTFTYDKADKKIVARSAEQLDATDLEKLGITPDENVAKIVQEAKSQADELGQKIVANATSDFKRGSNPNAEPGTNRGTESTANNMLAESALIALEKFLNEDIDLGVMNAGGVRDDILKGDVSYKQAFSVQPFGNSIDVATLTGAAIKEALENQWQTEEQAAQSGRPRLDMGLSDNVSYTYNPDAPRGEKITAVTIDGKPLEMDKHYRVAASSFLFDGGDGFIDKTQVTDRNTVGYNDLQAFVDYLQSGAARVRAGQKDVGVVLPEGGLKAGQKNTVKLTSLSYSSAGEPTAKSVSVKLGEITASADVDNTVTAADKGYGEQGRATVELEIPAGVAGDQTLVITTDAGTKVSLPVTVAAAEKPSDGAPAEDKGSASTSSDAPIAVIVGVIAAVLALIVPLALAFPIDSVLGPIAMINHG</sequence>
<feature type="signal peptide" evidence="2">
    <location>
        <begin position="1"/>
        <end position="29"/>
    </location>
</feature>
<keyword evidence="2" id="KW-0378">Hydrolase</keyword>
<dbReference type="GO" id="GO:0009166">
    <property type="term" value="P:nucleotide catabolic process"/>
    <property type="evidence" value="ECO:0007669"/>
    <property type="project" value="InterPro"/>
</dbReference>
<evidence type="ECO:0000256" key="1">
    <source>
        <dbReference type="ARBA" id="ARBA00022729"/>
    </source>
</evidence>
<reference evidence="7 8" key="1">
    <citation type="submission" date="2020-05" db="EMBL/GenBank/DDBJ databases">
        <title>Descriptions of Corynebacterium xxxx sp. nov., Corynebacterium yyyy sp. nov. and Corynebacterium zzzz sp. nov.</title>
        <authorList>
            <person name="Zhang G."/>
        </authorList>
    </citation>
    <scope>NUCLEOTIDE SEQUENCE [LARGE SCALE GENOMIC DNA]</scope>
    <source>
        <strain evidence="8">zg-913</strain>
    </source>
</reference>
<keyword evidence="4" id="KW-0472">Membrane</keyword>
<evidence type="ECO:0000256" key="2">
    <source>
        <dbReference type="RuleBase" id="RU362119"/>
    </source>
</evidence>
<dbReference type="InterPro" id="IPR036907">
    <property type="entry name" value="5'-Nucleotdase_C_sf"/>
</dbReference>
<dbReference type="RefSeq" id="WP_181191759.1">
    <property type="nucleotide sequence ID" value="NZ_JABFED010000002.1"/>
</dbReference>
<dbReference type="InterPro" id="IPR006179">
    <property type="entry name" value="5_nucleotidase/apyrase"/>
</dbReference>
<protein>
    <submittedName>
        <fullName evidence="7">Bifunctional metallophosphatase/5'-nucleotidase</fullName>
    </submittedName>
</protein>
<dbReference type="InterPro" id="IPR029052">
    <property type="entry name" value="Metallo-depent_PP-like"/>
</dbReference>
<dbReference type="Gene3D" id="3.60.21.10">
    <property type="match status" value="1"/>
</dbReference>
<dbReference type="PANTHER" id="PTHR11575:SF24">
    <property type="entry name" value="5'-NUCLEOTIDASE"/>
    <property type="match status" value="1"/>
</dbReference>
<evidence type="ECO:0000259" key="5">
    <source>
        <dbReference type="Pfam" id="PF00149"/>
    </source>
</evidence>
<evidence type="ECO:0000256" key="4">
    <source>
        <dbReference type="SAM" id="Phobius"/>
    </source>
</evidence>
<dbReference type="PANTHER" id="PTHR11575">
    <property type="entry name" value="5'-NUCLEOTIDASE-RELATED"/>
    <property type="match status" value="1"/>
</dbReference>
<dbReference type="InterPro" id="IPR004843">
    <property type="entry name" value="Calcineurin-like_PHP"/>
</dbReference>
<dbReference type="GO" id="GO:0008253">
    <property type="term" value="F:5'-nucleotidase activity"/>
    <property type="evidence" value="ECO:0007669"/>
    <property type="project" value="TreeGrafter"/>
</dbReference>
<dbReference type="Pfam" id="PF02872">
    <property type="entry name" value="5_nucleotid_C"/>
    <property type="match status" value="1"/>
</dbReference>
<keyword evidence="1 2" id="KW-0732">Signal</keyword>
<evidence type="ECO:0000313" key="8">
    <source>
        <dbReference type="Proteomes" id="UP000577408"/>
    </source>
</evidence>
<dbReference type="SUPFAM" id="SSF55816">
    <property type="entry name" value="5'-nucleotidase (syn. UDP-sugar hydrolase), C-terminal domain"/>
    <property type="match status" value="1"/>
</dbReference>
<dbReference type="GO" id="GO:0030288">
    <property type="term" value="C:outer membrane-bounded periplasmic space"/>
    <property type="evidence" value="ECO:0007669"/>
    <property type="project" value="TreeGrafter"/>
</dbReference>
<evidence type="ECO:0000259" key="6">
    <source>
        <dbReference type="Pfam" id="PF02872"/>
    </source>
</evidence>
<dbReference type="Pfam" id="PF00149">
    <property type="entry name" value="Metallophos"/>
    <property type="match status" value="1"/>
</dbReference>
<feature type="domain" description="Calcineurin-like phosphoesterase" evidence="5">
    <location>
        <begin position="39"/>
        <end position="254"/>
    </location>
</feature>
<organism evidence="7 8">
    <name type="scientific">Corynebacterium wankanglinii</name>
    <dbReference type="NCBI Taxonomy" id="2735136"/>
    <lineage>
        <taxon>Bacteria</taxon>
        <taxon>Bacillati</taxon>
        <taxon>Actinomycetota</taxon>
        <taxon>Actinomycetes</taxon>
        <taxon>Mycobacteriales</taxon>
        <taxon>Corynebacteriaceae</taxon>
        <taxon>Corynebacterium</taxon>
    </lineage>
</organism>
<dbReference type="AlphaFoldDB" id="A0A7V8UTF3"/>
<keyword evidence="8" id="KW-1185">Reference proteome</keyword>
<comment type="similarity">
    <text evidence="2">Belongs to the 5'-nucleotidase family.</text>
</comment>
<proteinExistence type="inferred from homology"/>
<accession>A0A7V8UTF3</accession>